<evidence type="ECO:0000256" key="6">
    <source>
        <dbReference type="ARBA" id="ARBA00022723"/>
    </source>
</evidence>
<evidence type="ECO:0000313" key="14">
    <source>
        <dbReference type="Proteomes" id="UP001254608"/>
    </source>
</evidence>
<keyword evidence="8 13" id="KW-0560">Oxidoreductase</keyword>
<keyword evidence="5" id="KW-0812">Transmembrane</keyword>
<dbReference type="InterPro" id="IPR033885">
    <property type="entry name" value="AlkB/XylM"/>
</dbReference>
<evidence type="ECO:0000313" key="13">
    <source>
        <dbReference type="EMBL" id="MDT0496628.1"/>
    </source>
</evidence>
<gene>
    <name evidence="13" type="ORF">RM530_04535</name>
</gene>
<keyword evidence="11" id="KW-0472">Membrane</keyword>
<dbReference type="Pfam" id="PF00487">
    <property type="entry name" value="FA_desaturase"/>
    <property type="match status" value="1"/>
</dbReference>
<dbReference type="GO" id="GO:0016491">
    <property type="term" value="F:oxidoreductase activity"/>
    <property type="evidence" value="ECO:0007669"/>
    <property type="project" value="UniProtKB-KW"/>
</dbReference>
<evidence type="ECO:0000256" key="11">
    <source>
        <dbReference type="ARBA" id="ARBA00023136"/>
    </source>
</evidence>
<evidence type="ECO:0000256" key="4">
    <source>
        <dbReference type="ARBA" id="ARBA00022519"/>
    </source>
</evidence>
<evidence type="ECO:0000256" key="10">
    <source>
        <dbReference type="ARBA" id="ARBA00023033"/>
    </source>
</evidence>
<keyword evidence="10" id="KW-0503">Monooxygenase</keyword>
<dbReference type="PANTHER" id="PTHR38674">
    <property type="entry name" value="ALKANE 1-MONOOXYGENASE 1"/>
    <property type="match status" value="1"/>
</dbReference>
<dbReference type="EMBL" id="JAVRIC010000004">
    <property type="protein sequence ID" value="MDT0496628.1"/>
    <property type="molecule type" value="Genomic_DNA"/>
</dbReference>
<comment type="caution">
    <text evidence="13">The sequence shown here is derived from an EMBL/GenBank/DDBJ whole genome shotgun (WGS) entry which is preliminary data.</text>
</comment>
<name>A0ABU2WFH4_9GAMM</name>
<dbReference type="EC" id="1.14.19.-" evidence="13"/>
<comment type="similarity">
    <text evidence="2">Belongs to the fatty acid desaturase type 1 family. AlkB subfamily.</text>
</comment>
<keyword evidence="4" id="KW-0997">Cell inner membrane</keyword>
<keyword evidence="9" id="KW-0408">Iron</keyword>
<proteinExistence type="inferred from homology"/>
<protein>
    <submittedName>
        <fullName evidence="13">Fatty acid desaturase</fullName>
        <ecNumber evidence="13">1.14.19.-</ecNumber>
    </submittedName>
</protein>
<evidence type="ECO:0000256" key="7">
    <source>
        <dbReference type="ARBA" id="ARBA00022989"/>
    </source>
</evidence>
<reference evidence="13 14" key="1">
    <citation type="submission" date="2023-09" db="EMBL/GenBank/DDBJ databases">
        <authorList>
            <person name="Rey-Velasco X."/>
        </authorList>
    </citation>
    <scope>NUCLEOTIDE SEQUENCE [LARGE SCALE GENOMIC DNA]</scope>
    <source>
        <strain evidence="13 14">W345</strain>
    </source>
</reference>
<evidence type="ECO:0000256" key="3">
    <source>
        <dbReference type="ARBA" id="ARBA00022475"/>
    </source>
</evidence>
<keyword evidence="3" id="KW-1003">Cell membrane</keyword>
<accession>A0ABU2WFH4</accession>
<keyword evidence="14" id="KW-1185">Reference proteome</keyword>
<organism evidence="13 14">
    <name type="scientific">Banduia mediterranea</name>
    <dbReference type="NCBI Taxonomy" id="3075609"/>
    <lineage>
        <taxon>Bacteria</taxon>
        <taxon>Pseudomonadati</taxon>
        <taxon>Pseudomonadota</taxon>
        <taxon>Gammaproteobacteria</taxon>
        <taxon>Nevskiales</taxon>
        <taxon>Algiphilaceae</taxon>
        <taxon>Banduia</taxon>
    </lineage>
</organism>
<feature type="domain" description="Fatty acid desaturase" evidence="12">
    <location>
        <begin position="11"/>
        <end position="123"/>
    </location>
</feature>
<dbReference type="Proteomes" id="UP001254608">
    <property type="component" value="Unassembled WGS sequence"/>
</dbReference>
<evidence type="ECO:0000256" key="2">
    <source>
        <dbReference type="ARBA" id="ARBA00010823"/>
    </source>
</evidence>
<keyword evidence="7" id="KW-1133">Transmembrane helix</keyword>
<dbReference type="InterPro" id="IPR005804">
    <property type="entry name" value="FA_desaturase_dom"/>
</dbReference>
<evidence type="ECO:0000259" key="12">
    <source>
        <dbReference type="Pfam" id="PF00487"/>
    </source>
</evidence>
<keyword evidence="6" id="KW-0479">Metal-binding</keyword>
<evidence type="ECO:0000256" key="1">
    <source>
        <dbReference type="ARBA" id="ARBA00004429"/>
    </source>
</evidence>
<sequence length="173" mass="19668">MWSWRNDILQTTALTALLFGGLIAALGWTVAPFLLIAAFYGASLLEVVNYVEHYGLCRERLANGRYECCQPKHSWNSNHVVTKLLLYQLQRHSDHHANPIRSYQALRHFDEAPQLPSGYASMILLAYFPSSWFRLMNPRVVAHYAGDMRQANIKPSVRTRVLAKYAHSGPSPV</sequence>
<evidence type="ECO:0000256" key="8">
    <source>
        <dbReference type="ARBA" id="ARBA00023002"/>
    </source>
</evidence>
<comment type="subcellular location">
    <subcellularLocation>
        <location evidence="1">Cell inner membrane</location>
        <topology evidence="1">Multi-pass membrane protein</topology>
    </subcellularLocation>
</comment>
<dbReference type="PANTHER" id="PTHR38674:SF1">
    <property type="entry name" value="ALKANE 1-MONOOXYGENASE 1"/>
    <property type="match status" value="1"/>
</dbReference>
<evidence type="ECO:0000256" key="9">
    <source>
        <dbReference type="ARBA" id="ARBA00023004"/>
    </source>
</evidence>
<evidence type="ECO:0000256" key="5">
    <source>
        <dbReference type="ARBA" id="ARBA00022692"/>
    </source>
</evidence>